<dbReference type="Gene3D" id="1.10.3720.10">
    <property type="entry name" value="MetI-like"/>
    <property type="match status" value="1"/>
</dbReference>
<dbReference type="PANTHER" id="PTHR43376">
    <property type="entry name" value="OLIGOPEPTIDE TRANSPORT SYSTEM PERMEASE PROTEIN"/>
    <property type="match status" value="1"/>
</dbReference>
<comment type="subcellular location">
    <subcellularLocation>
        <location evidence="5">Cell membrane</location>
        <topology evidence="5">Multi-pass membrane protein</topology>
    </subcellularLocation>
    <subcellularLocation>
        <location evidence="1">Membrane</location>
        <topology evidence="1">Multi-pass membrane protein</topology>
    </subcellularLocation>
</comment>
<dbReference type="OrthoDB" id="9778910at2"/>
<evidence type="ECO:0000256" key="3">
    <source>
        <dbReference type="ARBA" id="ARBA00022989"/>
    </source>
</evidence>
<dbReference type="InterPro" id="IPR035906">
    <property type="entry name" value="MetI-like_sf"/>
</dbReference>
<dbReference type="Pfam" id="PF00528">
    <property type="entry name" value="BPD_transp_1"/>
    <property type="match status" value="1"/>
</dbReference>
<evidence type="ECO:0000313" key="8">
    <source>
        <dbReference type="Proteomes" id="UP000029050"/>
    </source>
</evidence>
<feature type="transmembrane region" description="Helical" evidence="5">
    <location>
        <begin position="140"/>
        <end position="161"/>
    </location>
</feature>
<keyword evidence="5" id="KW-0813">Transport</keyword>
<comment type="caution">
    <text evidence="7">The sequence shown here is derived from an EMBL/GenBank/DDBJ whole genome shotgun (WGS) entry which is preliminary data.</text>
</comment>
<name>A0A087CHQ6_9BIFI</name>
<feature type="transmembrane region" description="Helical" evidence="5">
    <location>
        <begin position="294"/>
        <end position="320"/>
    </location>
</feature>
<dbReference type="AlphaFoldDB" id="A0A087CHQ6"/>
<keyword evidence="3 5" id="KW-1133">Transmembrane helix</keyword>
<feature type="transmembrane region" description="Helical" evidence="5">
    <location>
        <begin position="249"/>
        <end position="274"/>
    </location>
</feature>
<protein>
    <submittedName>
        <fullName evidence="7">ABC transporter, permease</fullName>
    </submittedName>
</protein>
<proteinExistence type="inferred from homology"/>
<dbReference type="InterPro" id="IPR000515">
    <property type="entry name" value="MetI-like"/>
</dbReference>
<evidence type="ECO:0000256" key="5">
    <source>
        <dbReference type="RuleBase" id="RU363032"/>
    </source>
</evidence>
<organism evidence="7 8">
    <name type="scientific">Bifidobacterium psychraerophilum</name>
    <dbReference type="NCBI Taxonomy" id="218140"/>
    <lineage>
        <taxon>Bacteria</taxon>
        <taxon>Bacillati</taxon>
        <taxon>Actinomycetota</taxon>
        <taxon>Actinomycetes</taxon>
        <taxon>Bifidobacteriales</taxon>
        <taxon>Bifidobacteriaceae</taxon>
        <taxon>Bifidobacterium</taxon>
    </lineage>
</organism>
<reference evidence="7 8" key="1">
    <citation type="submission" date="2014-03" db="EMBL/GenBank/DDBJ databases">
        <title>Genomics of Bifidobacteria.</title>
        <authorList>
            <person name="Ventura M."/>
            <person name="Milani C."/>
            <person name="Lugli G.A."/>
        </authorList>
    </citation>
    <scope>NUCLEOTIDE SEQUENCE [LARGE SCALE GENOMIC DNA]</scope>
    <source>
        <strain evidence="7 8">LMG 21775</strain>
    </source>
</reference>
<dbReference type="CDD" id="cd06261">
    <property type="entry name" value="TM_PBP2"/>
    <property type="match status" value="1"/>
</dbReference>
<feature type="transmembrane region" description="Helical" evidence="5">
    <location>
        <begin position="103"/>
        <end position="128"/>
    </location>
</feature>
<dbReference type="eggNOG" id="COG0601">
    <property type="taxonomic scope" value="Bacteria"/>
</dbReference>
<evidence type="ECO:0000259" key="6">
    <source>
        <dbReference type="PROSITE" id="PS50928"/>
    </source>
</evidence>
<accession>A0A087CHQ6</accession>
<dbReference type="EMBL" id="JGZI01000008">
    <property type="protein sequence ID" value="KFI82806.1"/>
    <property type="molecule type" value="Genomic_DNA"/>
</dbReference>
<feature type="domain" description="ABC transmembrane type-1" evidence="6">
    <location>
        <begin position="101"/>
        <end position="313"/>
    </location>
</feature>
<evidence type="ECO:0000313" key="7">
    <source>
        <dbReference type="EMBL" id="KFI82806.1"/>
    </source>
</evidence>
<dbReference type="PROSITE" id="PS50928">
    <property type="entry name" value="ABC_TM1"/>
    <property type="match status" value="1"/>
</dbReference>
<dbReference type="Proteomes" id="UP000029050">
    <property type="component" value="Unassembled WGS sequence"/>
</dbReference>
<feature type="transmembrane region" description="Helical" evidence="5">
    <location>
        <begin position="190"/>
        <end position="211"/>
    </location>
</feature>
<keyword evidence="8" id="KW-1185">Reference proteome</keyword>
<gene>
    <name evidence="7" type="ORF">BPSY_0597</name>
</gene>
<evidence type="ECO:0000256" key="4">
    <source>
        <dbReference type="ARBA" id="ARBA00023136"/>
    </source>
</evidence>
<dbReference type="GO" id="GO:0005886">
    <property type="term" value="C:plasma membrane"/>
    <property type="evidence" value="ECO:0007669"/>
    <property type="project" value="UniProtKB-SubCell"/>
</dbReference>
<keyword evidence="4 5" id="KW-0472">Membrane</keyword>
<dbReference type="PANTHER" id="PTHR43376:SF1">
    <property type="entry name" value="OLIGOPEPTIDE TRANSPORT SYSTEM PERMEASE PROTEIN"/>
    <property type="match status" value="1"/>
</dbReference>
<sequence>MRYFLGKIGLFLLTLWAAVTVNFILPRMMPGSPADAAIAKLAQNGPVTPALRASIEAQLGVPKGNLLSQYFQYLNNVIHLNFGVSYSNFPANVSDLVGAALPWTITLVGVVTILSFVIGTVLGAVMAWKRGSAVDATGSVGSSFLSAFPPFWLALMLLYFLGYVTGLFPTSGSYSASAVPEFSASFFGDALYHAILPGLTILITSLGGWIMGMRNTMISTLGDDYVTFAEANGLHQGTVMLKYAARNALLPNLTSFGLVLGGVVGGSLLVEQVFNYPGVGLLLFQAVTNQDYPLMQALFLMITVSVLIANFIVDLLYGVLDPRTRR</sequence>
<dbReference type="GO" id="GO:0055085">
    <property type="term" value="P:transmembrane transport"/>
    <property type="evidence" value="ECO:0007669"/>
    <property type="project" value="InterPro"/>
</dbReference>
<evidence type="ECO:0000256" key="1">
    <source>
        <dbReference type="ARBA" id="ARBA00004141"/>
    </source>
</evidence>
<dbReference type="SUPFAM" id="SSF161098">
    <property type="entry name" value="MetI-like"/>
    <property type="match status" value="1"/>
</dbReference>
<keyword evidence="2 5" id="KW-0812">Transmembrane</keyword>
<evidence type="ECO:0000256" key="2">
    <source>
        <dbReference type="ARBA" id="ARBA00022692"/>
    </source>
</evidence>
<comment type="similarity">
    <text evidence="5">Belongs to the binding-protein-dependent transport system permease family.</text>
</comment>
<dbReference type="STRING" id="218140.BPSY_0597"/>